<evidence type="ECO:0000259" key="1">
    <source>
        <dbReference type="PROSITE" id="PS51186"/>
    </source>
</evidence>
<dbReference type="CDD" id="cd04301">
    <property type="entry name" value="NAT_SF"/>
    <property type="match status" value="1"/>
</dbReference>
<dbReference type="SUPFAM" id="SSF55729">
    <property type="entry name" value="Acyl-CoA N-acyltransferases (Nat)"/>
    <property type="match status" value="1"/>
</dbReference>
<keyword evidence="2" id="KW-0808">Transferase</keyword>
<dbReference type="AlphaFoldDB" id="A0A1I2PS08"/>
<name>A0A1I2PS08_9BACL</name>
<dbReference type="PANTHER" id="PTHR43415">
    <property type="entry name" value="SPERMIDINE N(1)-ACETYLTRANSFERASE"/>
    <property type="match status" value="1"/>
</dbReference>
<dbReference type="EMBL" id="FOOY01000005">
    <property type="protein sequence ID" value="SFG16396.1"/>
    <property type="molecule type" value="Genomic_DNA"/>
</dbReference>
<feature type="domain" description="N-acetyltransferase" evidence="1">
    <location>
        <begin position="6"/>
        <end position="173"/>
    </location>
</feature>
<dbReference type="OrthoDB" id="9802340at2"/>
<organism evidence="2 3">
    <name type="scientific">Sporolactobacillus nakayamae</name>
    <dbReference type="NCBI Taxonomy" id="269670"/>
    <lineage>
        <taxon>Bacteria</taxon>
        <taxon>Bacillati</taxon>
        <taxon>Bacillota</taxon>
        <taxon>Bacilli</taxon>
        <taxon>Bacillales</taxon>
        <taxon>Sporolactobacillaceae</taxon>
        <taxon>Sporolactobacillus</taxon>
    </lineage>
</organism>
<dbReference type="RefSeq" id="WP_093670402.1">
    <property type="nucleotide sequence ID" value="NZ_FOOY01000005.1"/>
</dbReference>
<dbReference type="Proteomes" id="UP000198752">
    <property type="component" value="Unassembled WGS sequence"/>
</dbReference>
<dbReference type="InterPro" id="IPR016181">
    <property type="entry name" value="Acyl_CoA_acyltransferase"/>
</dbReference>
<reference evidence="3" key="1">
    <citation type="submission" date="2016-10" db="EMBL/GenBank/DDBJ databases">
        <authorList>
            <person name="Varghese N."/>
            <person name="Submissions S."/>
        </authorList>
    </citation>
    <scope>NUCLEOTIDE SEQUENCE [LARGE SCALE GENOMIC DNA]</scope>
    <source>
        <strain evidence="3">ATCC 700379</strain>
    </source>
</reference>
<proteinExistence type="predicted"/>
<dbReference type="PANTHER" id="PTHR43415:SF3">
    <property type="entry name" value="GNAT-FAMILY ACETYLTRANSFERASE"/>
    <property type="match status" value="1"/>
</dbReference>
<dbReference type="InterPro" id="IPR000182">
    <property type="entry name" value="GNAT_dom"/>
</dbReference>
<evidence type="ECO:0000313" key="3">
    <source>
        <dbReference type="Proteomes" id="UP000198752"/>
    </source>
</evidence>
<dbReference type="STRING" id="269670.SAMN02982927_00853"/>
<dbReference type="GO" id="GO:0016747">
    <property type="term" value="F:acyltransferase activity, transferring groups other than amino-acyl groups"/>
    <property type="evidence" value="ECO:0007669"/>
    <property type="project" value="InterPro"/>
</dbReference>
<sequence length="176" mass="20177">MGDHKLVIREAKNSDAEAVIDYLNQIAGESDFLTFGSAEELHLTVEKEEVTLKDYAKRENALYLVAVYNGQIAGTLDFFGGTKKRTAHTGEFGISVRRDYWNKGIGRALIARMIEWSKATGIIRKINLRVRSDNQRAMHLYKSFGFEEEGVIRRDFFINDEFYDSVHMGRFIDGQK</sequence>
<evidence type="ECO:0000313" key="2">
    <source>
        <dbReference type="EMBL" id="SFG16396.1"/>
    </source>
</evidence>
<protein>
    <submittedName>
        <fullName evidence="2">Protein N-acetyltransferase, RimJ/RimL family</fullName>
    </submittedName>
</protein>
<dbReference type="Pfam" id="PF00583">
    <property type="entry name" value="Acetyltransf_1"/>
    <property type="match status" value="1"/>
</dbReference>
<keyword evidence="3" id="KW-1185">Reference proteome</keyword>
<gene>
    <name evidence="2" type="ORF">SAMN02982927_00853</name>
</gene>
<accession>A0A1I2PS08</accession>
<dbReference type="Gene3D" id="3.40.630.30">
    <property type="match status" value="1"/>
</dbReference>
<dbReference type="PROSITE" id="PS51186">
    <property type="entry name" value="GNAT"/>
    <property type="match status" value="1"/>
</dbReference>